<proteinExistence type="predicted"/>
<evidence type="ECO:0000313" key="1">
    <source>
        <dbReference type="EMBL" id="EYB86011.1"/>
    </source>
</evidence>
<name>A0A016S6D7_9BILA</name>
<protein>
    <submittedName>
        <fullName evidence="1">Uncharacterized protein</fullName>
    </submittedName>
</protein>
<organism evidence="1 2">
    <name type="scientific">Ancylostoma ceylanicum</name>
    <dbReference type="NCBI Taxonomy" id="53326"/>
    <lineage>
        <taxon>Eukaryota</taxon>
        <taxon>Metazoa</taxon>
        <taxon>Ecdysozoa</taxon>
        <taxon>Nematoda</taxon>
        <taxon>Chromadorea</taxon>
        <taxon>Rhabditida</taxon>
        <taxon>Rhabditina</taxon>
        <taxon>Rhabditomorpha</taxon>
        <taxon>Strongyloidea</taxon>
        <taxon>Ancylostomatidae</taxon>
        <taxon>Ancylostomatinae</taxon>
        <taxon>Ancylostoma</taxon>
    </lineage>
</organism>
<evidence type="ECO:0000313" key="2">
    <source>
        <dbReference type="Proteomes" id="UP000024635"/>
    </source>
</evidence>
<reference evidence="2" key="1">
    <citation type="journal article" date="2015" name="Nat. Genet.">
        <title>The genome and transcriptome of the zoonotic hookworm Ancylostoma ceylanicum identify infection-specific gene families.</title>
        <authorList>
            <person name="Schwarz E.M."/>
            <person name="Hu Y."/>
            <person name="Antoshechkin I."/>
            <person name="Miller M.M."/>
            <person name="Sternberg P.W."/>
            <person name="Aroian R.V."/>
        </authorList>
    </citation>
    <scope>NUCLEOTIDE SEQUENCE</scope>
    <source>
        <strain evidence="2">HY135</strain>
    </source>
</reference>
<dbReference type="EMBL" id="JARK01001622">
    <property type="protein sequence ID" value="EYB86011.1"/>
    <property type="molecule type" value="Genomic_DNA"/>
</dbReference>
<gene>
    <name evidence="1" type="primary">Acey_s0286.g1375</name>
    <name evidence="1" type="ORF">Y032_0286g1375</name>
</gene>
<dbReference type="AlphaFoldDB" id="A0A016S6D7"/>
<comment type="caution">
    <text evidence="1">The sequence shown here is derived from an EMBL/GenBank/DDBJ whole genome shotgun (WGS) entry which is preliminary data.</text>
</comment>
<accession>A0A016S6D7</accession>
<dbReference type="Proteomes" id="UP000024635">
    <property type="component" value="Unassembled WGS sequence"/>
</dbReference>
<sequence length="90" mass="10144">MLYRTPNGRRQGRDRRAVFLRVSAQQALCLLQQTTRVSAPRFRPLFLTRLIGRIGSDGLYSSVVTFETGYNHLQVSSAALSRRTLVATFA</sequence>
<keyword evidence="2" id="KW-1185">Reference proteome</keyword>